<dbReference type="Proteomes" id="UP000183263">
    <property type="component" value="Unassembled WGS sequence"/>
</dbReference>
<feature type="domain" description="VOC" evidence="1">
    <location>
        <begin position="4"/>
        <end position="120"/>
    </location>
</feature>
<dbReference type="InterPro" id="IPR004360">
    <property type="entry name" value="Glyas_Fos-R_dOase_dom"/>
</dbReference>
<dbReference type="SUPFAM" id="SSF54593">
    <property type="entry name" value="Glyoxalase/Bleomycin resistance protein/Dihydroxybiphenyl dioxygenase"/>
    <property type="match status" value="2"/>
</dbReference>
<dbReference type="InterPro" id="IPR037523">
    <property type="entry name" value="VOC_core"/>
</dbReference>
<accession>A0A1G8RM47</accession>
<keyword evidence="3" id="KW-1185">Reference proteome</keyword>
<dbReference type="RefSeq" id="WP_072739876.1">
    <property type="nucleotide sequence ID" value="NZ_CP048813.1"/>
</dbReference>
<evidence type="ECO:0000313" key="2">
    <source>
        <dbReference type="EMBL" id="SDJ17973.1"/>
    </source>
</evidence>
<dbReference type="PROSITE" id="PS51819">
    <property type="entry name" value="VOC"/>
    <property type="match status" value="1"/>
</dbReference>
<dbReference type="InterPro" id="IPR029068">
    <property type="entry name" value="Glyas_Bleomycin-R_OHBP_Dase"/>
</dbReference>
<keyword evidence="2" id="KW-0456">Lyase</keyword>
<dbReference type="OrthoDB" id="4825162at2"/>
<dbReference type="Gene3D" id="3.10.180.10">
    <property type="entry name" value="2,3-Dihydroxybiphenyl 1,2-Dioxygenase, domain 1"/>
    <property type="match status" value="2"/>
</dbReference>
<evidence type="ECO:0000259" key="1">
    <source>
        <dbReference type="PROSITE" id="PS51819"/>
    </source>
</evidence>
<dbReference type="PANTHER" id="PTHR36503">
    <property type="entry name" value="BLR2520 PROTEIN"/>
    <property type="match status" value="1"/>
</dbReference>
<dbReference type="PANTHER" id="PTHR36503:SF1">
    <property type="entry name" value="BLR2520 PROTEIN"/>
    <property type="match status" value="1"/>
</dbReference>
<dbReference type="AlphaFoldDB" id="A0A1G8RM47"/>
<evidence type="ECO:0000313" key="3">
    <source>
        <dbReference type="Proteomes" id="UP000183263"/>
    </source>
</evidence>
<sequence>MPLSLDVLALEVPQAQAACDFYASSLSSTVIDRDRHTDLDLHGTGRISLTEAVSPAPARSGFPGYVLSYVVDQPSEVESLLDAAVRHGADILVPAEKGIFGGFSAVHRAPDGTVWKLSAPTRKDTGPARTPPVPTETGVLVGVADPRAAKAFYEAVGMTTDRDYGKKYVDFLPGPGRVRFGLMPRKALAEDAGFGSGGAGFGAAMPVCRAGSRDEVDSLLAAAAAAGGDVVVAAGETEDGYGGRFTDPDGVPWQVTS</sequence>
<protein>
    <submittedName>
        <fullName evidence="2">Predicted lactoylglutathione lyase</fullName>
    </submittedName>
</protein>
<dbReference type="Pfam" id="PF00903">
    <property type="entry name" value="Glyoxalase"/>
    <property type="match status" value="2"/>
</dbReference>
<dbReference type="GO" id="GO:0016829">
    <property type="term" value="F:lyase activity"/>
    <property type="evidence" value="ECO:0007669"/>
    <property type="project" value="UniProtKB-KW"/>
</dbReference>
<name>A0A1G8RM47_9NOCA</name>
<gene>
    <name evidence="2" type="ORF">SAMN05444695_11838</name>
</gene>
<organism evidence="2 3">
    <name type="scientific">Rhodococcus triatomae</name>
    <dbReference type="NCBI Taxonomy" id="300028"/>
    <lineage>
        <taxon>Bacteria</taxon>
        <taxon>Bacillati</taxon>
        <taxon>Actinomycetota</taxon>
        <taxon>Actinomycetes</taxon>
        <taxon>Mycobacteriales</taxon>
        <taxon>Nocardiaceae</taxon>
        <taxon>Rhodococcus</taxon>
    </lineage>
</organism>
<dbReference type="EMBL" id="FNDN01000018">
    <property type="protein sequence ID" value="SDJ17973.1"/>
    <property type="molecule type" value="Genomic_DNA"/>
</dbReference>
<proteinExistence type="predicted"/>
<reference evidence="2 3" key="1">
    <citation type="submission" date="2016-10" db="EMBL/GenBank/DDBJ databases">
        <authorList>
            <person name="de Groot N.N."/>
        </authorList>
    </citation>
    <scope>NUCLEOTIDE SEQUENCE [LARGE SCALE GENOMIC DNA]</scope>
    <source>
        <strain evidence="2 3">DSM 44892</strain>
    </source>
</reference>